<dbReference type="STRING" id="1314782.A0A165P6B2"/>
<proteinExistence type="predicted"/>
<reference evidence="1 2" key="1">
    <citation type="journal article" date="2016" name="Mol. Biol. Evol.">
        <title>Comparative Genomics of Early-Diverging Mushroom-Forming Fungi Provides Insights into the Origins of Lignocellulose Decay Capabilities.</title>
        <authorList>
            <person name="Nagy L.G."/>
            <person name="Riley R."/>
            <person name="Tritt A."/>
            <person name="Adam C."/>
            <person name="Daum C."/>
            <person name="Floudas D."/>
            <person name="Sun H."/>
            <person name="Yadav J.S."/>
            <person name="Pangilinan J."/>
            <person name="Larsson K.H."/>
            <person name="Matsuura K."/>
            <person name="Barry K."/>
            <person name="Labutti K."/>
            <person name="Kuo R."/>
            <person name="Ohm R.A."/>
            <person name="Bhattacharya S.S."/>
            <person name="Shirouzu T."/>
            <person name="Yoshinaga Y."/>
            <person name="Martin F.M."/>
            <person name="Grigoriev I.V."/>
            <person name="Hibbett D.S."/>
        </authorList>
    </citation>
    <scope>NUCLEOTIDE SEQUENCE [LARGE SCALE GENOMIC DNA]</scope>
    <source>
        <strain evidence="1 2">HHB14362 ss-1</strain>
    </source>
</reference>
<evidence type="ECO:0000313" key="2">
    <source>
        <dbReference type="Proteomes" id="UP000076761"/>
    </source>
</evidence>
<organism evidence="1 2">
    <name type="scientific">Neolentinus lepideus HHB14362 ss-1</name>
    <dbReference type="NCBI Taxonomy" id="1314782"/>
    <lineage>
        <taxon>Eukaryota</taxon>
        <taxon>Fungi</taxon>
        <taxon>Dikarya</taxon>
        <taxon>Basidiomycota</taxon>
        <taxon>Agaricomycotina</taxon>
        <taxon>Agaricomycetes</taxon>
        <taxon>Gloeophyllales</taxon>
        <taxon>Gloeophyllaceae</taxon>
        <taxon>Neolentinus</taxon>
    </lineage>
</organism>
<protein>
    <submittedName>
        <fullName evidence="1">Uncharacterized protein</fullName>
    </submittedName>
</protein>
<dbReference type="EMBL" id="KV425618">
    <property type="protein sequence ID" value="KZT20582.1"/>
    <property type="molecule type" value="Genomic_DNA"/>
</dbReference>
<dbReference type="AlphaFoldDB" id="A0A165P6B2"/>
<keyword evidence="2" id="KW-1185">Reference proteome</keyword>
<accession>A0A165P6B2</accession>
<dbReference type="Proteomes" id="UP000076761">
    <property type="component" value="Unassembled WGS sequence"/>
</dbReference>
<gene>
    <name evidence="1" type="ORF">NEOLEDRAFT_1182435</name>
</gene>
<evidence type="ECO:0000313" key="1">
    <source>
        <dbReference type="EMBL" id="KZT20582.1"/>
    </source>
</evidence>
<dbReference type="InParanoid" id="A0A165P6B2"/>
<sequence length="206" mass="22534">MTRLLLVASPIEGSHRRWQGPHSAGNCVAASYDYLDEAEDPVMACFISDLNPYSMILRPPSACQYGLGPCRVGGPEIAESRGRLLERGQLSKSTELATELLTFTERIARLREVALGSTVEERVITSDHIATLKVGQKAISARHGPCQLVWLGDVQVAVQYRLPRLTVQHEKTKKRGDDELKTEMIGGKCAVEGLAGSSTYPFEAPL</sequence>
<name>A0A165P6B2_9AGAM</name>